<evidence type="ECO:0000313" key="3">
    <source>
        <dbReference type="Proteomes" id="UP000267821"/>
    </source>
</evidence>
<dbReference type="Proteomes" id="UP000267821">
    <property type="component" value="Unassembled WGS sequence"/>
</dbReference>
<reference evidence="2 3" key="1">
    <citation type="journal article" date="2018" name="Nat. Ecol. Evol.">
        <title>Pezizomycetes genomes reveal the molecular basis of ectomycorrhizal truffle lifestyle.</title>
        <authorList>
            <person name="Murat C."/>
            <person name="Payen T."/>
            <person name="Noel B."/>
            <person name="Kuo A."/>
            <person name="Morin E."/>
            <person name="Chen J."/>
            <person name="Kohler A."/>
            <person name="Krizsan K."/>
            <person name="Balestrini R."/>
            <person name="Da Silva C."/>
            <person name="Montanini B."/>
            <person name="Hainaut M."/>
            <person name="Levati E."/>
            <person name="Barry K.W."/>
            <person name="Belfiori B."/>
            <person name="Cichocki N."/>
            <person name="Clum A."/>
            <person name="Dockter R.B."/>
            <person name="Fauchery L."/>
            <person name="Guy J."/>
            <person name="Iotti M."/>
            <person name="Le Tacon F."/>
            <person name="Lindquist E.A."/>
            <person name="Lipzen A."/>
            <person name="Malagnac F."/>
            <person name="Mello A."/>
            <person name="Molinier V."/>
            <person name="Miyauchi S."/>
            <person name="Poulain J."/>
            <person name="Riccioni C."/>
            <person name="Rubini A."/>
            <person name="Sitrit Y."/>
            <person name="Splivallo R."/>
            <person name="Traeger S."/>
            <person name="Wang M."/>
            <person name="Zifcakova L."/>
            <person name="Wipf D."/>
            <person name="Zambonelli A."/>
            <person name="Paolocci F."/>
            <person name="Nowrousian M."/>
            <person name="Ottonello S."/>
            <person name="Baldrian P."/>
            <person name="Spatafora J.W."/>
            <person name="Henrissat B."/>
            <person name="Nagy L.G."/>
            <person name="Aury J.M."/>
            <person name="Wincker P."/>
            <person name="Grigoriev I.V."/>
            <person name="Bonfante P."/>
            <person name="Martin F.M."/>
        </authorList>
    </citation>
    <scope>NUCLEOTIDE SEQUENCE [LARGE SCALE GENOMIC DNA]</scope>
    <source>
        <strain evidence="2 3">ATCC MYA-4762</strain>
    </source>
</reference>
<gene>
    <name evidence="2" type="ORF">L211DRAFT_898154</name>
</gene>
<dbReference type="PANTHER" id="PTHR34825">
    <property type="entry name" value="CONSERVED PROTEIN, WITH A WEAK D-GALACTARATE DEHYDRATASE/ALTRONATE HYDROLASE DOMAIN"/>
    <property type="match status" value="1"/>
</dbReference>
<dbReference type="Pfam" id="PF09820">
    <property type="entry name" value="AAA-ATPase_like"/>
    <property type="match status" value="1"/>
</dbReference>
<feature type="domain" description="AAA-ATPase-like" evidence="1">
    <location>
        <begin position="71"/>
        <end position="309"/>
    </location>
</feature>
<keyword evidence="3" id="KW-1185">Reference proteome</keyword>
<accession>A0A3N4L8Q8</accession>
<evidence type="ECO:0000259" key="1">
    <source>
        <dbReference type="Pfam" id="PF09820"/>
    </source>
</evidence>
<name>A0A3N4L8Q8_9PEZI</name>
<dbReference type="OrthoDB" id="5329361at2759"/>
<sequence length="703" mass="80389">MLFFSSHLRILTPISSTVWPSRLLFHSLASLPAKRIKRSPPHVHTAASPKRARVGDSSLIINGELKYFRSGAKAFSDLLQREGQAYFDHTRYISKLHEFDDFILFCRPRRFGKSLTVSMLEHFHGLQYADKHQSLYKGLDVQKDIDEGRVNPGQYFVLKFDFSQINPSPDLPEANEELIAFLNHTVKGFYRKYAAYLGGNFTDLCQNVDNRRPNLSLRWCTNSVQYAIQQDERLAGIEGIYILVDEYDSFLNSYLNLPKIIGGSENAWDETAVGRTFRSFWATIKALGTEGIIKRIFITGISPLSLSGLGSAFNVARNLSFHKDLAGLCGLTSSDLEAALMGIYEDPEVYGRFLLQMTEFYNGYHFCRSKTVKTVYNTETCLAYLQCRIEGEKPATQDPENSEVSEVFLRRFATSAPAIRAFAISLACVVHVSFRGHVLSADHTSWRSLIIYFGGLTFHPEKPTTHLKIPNRVAANRIALAVLHKYDLRNSLTEALQRLVNYGELDRTLGCYRELMMQRDITTDDLTQRSEANHRDSFYFCLLRNHSLVPRAEFKVIKPDQTNGRIDLVFQVPGRLIITEWKFYQIQYLNVPVGSSGNAVLAKADILRDYTLPQIIKLRFGNWDKYHRGTILSWVMENEAPQLRDYIKSAYVQQLMKEQSLELRAHLVIVVGSRHIILWDMDKEGRLAAEPRLVEMPSRPNRP</sequence>
<dbReference type="EMBL" id="ML121592">
    <property type="protein sequence ID" value="RPB19290.1"/>
    <property type="molecule type" value="Genomic_DNA"/>
</dbReference>
<dbReference type="InParanoid" id="A0A3N4L8Q8"/>
<organism evidence="2 3">
    <name type="scientific">Terfezia boudieri ATCC MYA-4762</name>
    <dbReference type="NCBI Taxonomy" id="1051890"/>
    <lineage>
        <taxon>Eukaryota</taxon>
        <taxon>Fungi</taxon>
        <taxon>Dikarya</taxon>
        <taxon>Ascomycota</taxon>
        <taxon>Pezizomycotina</taxon>
        <taxon>Pezizomycetes</taxon>
        <taxon>Pezizales</taxon>
        <taxon>Pezizaceae</taxon>
        <taxon>Terfezia</taxon>
    </lineage>
</organism>
<proteinExistence type="predicted"/>
<dbReference type="InterPro" id="IPR018631">
    <property type="entry name" value="AAA-ATPase-like_dom"/>
</dbReference>
<dbReference type="PANTHER" id="PTHR34825:SF1">
    <property type="entry name" value="AAA-ATPASE-LIKE DOMAIN-CONTAINING PROTEIN"/>
    <property type="match status" value="1"/>
</dbReference>
<protein>
    <submittedName>
        <fullName evidence="2">DUF1703-domain-containing protein</fullName>
    </submittedName>
</protein>
<evidence type="ECO:0000313" key="2">
    <source>
        <dbReference type="EMBL" id="RPB19290.1"/>
    </source>
</evidence>
<dbReference type="AlphaFoldDB" id="A0A3N4L8Q8"/>